<evidence type="ECO:0000313" key="1">
    <source>
        <dbReference type="EMBL" id="KAL2735229.1"/>
    </source>
</evidence>
<comment type="caution">
    <text evidence="1">The sequence shown here is derived from an EMBL/GenBank/DDBJ whole genome shotgun (WGS) entry which is preliminary data.</text>
</comment>
<dbReference type="EMBL" id="JAUDFV010000064">
    <property type="protein sequence ID" value="KAL2735229.1"/>
    <property type="molecule type" value="Genomic_DNA"/>
</dbReference>
<gene>
    <name evidence="1" type="ORF">V1478_002869</name>
</gene>
<name>A0ABD2BR21_VESSQ</name>
<dbReference type="Proteomes" id="UP001607302">
    <property type="component" value="Unassembled WGS sequence"/>
</dbReference>
<evidence type="ECO:0000313" key="2">
    <source>
        <dbReference type="Proteomes" id="UP001607302"/>
    </source>
</evidence>
<proteinExistence type="predicted"/>
<accession>A0ABD2BR21</accession>
<sequence length="81" mass="9624">MKIQNIHDITLRFLFNCMLTNTPIVIVIDSNFVPHIVYSLYKNEVCMVDIRLNNNLNAPKDKIHIQEYDLYDMEILESMHN</sequence>
<protein>
    <submittedName>
        <fullName evidence="1">Uncharacterized protein</fullName>
    </submittedName>
</protein>
<organism evidence="1 2">
    <name type="scientific">Vespula squamosa</name>
    <name type="common">Southern yellow jacket</name>
    <name type="synonym">Wasp</name>
    <dbReference type="NCBI Taxonomy" id="30214"/>
    <lineage>
        <taxon>Eukaryota</taxon>
        <taxon>Metazoa</taxon>
        <taxon>Ecdysozoa</taxon>
        <taxon>Arthropoda</taxon>
        <taxon>Hexapoda</taxon>
        <taxon>Insecta</taxon>
        <taxon>Pterygota</taxon>
        <taxon>Neoptera</taxon>
        <taxon>Endopterygota</taxon>
        <taxon>Hymenoptera</taxon>
        <taxon>Apocrita</taxon>
        <taxon>Aculeata</taxon>
        <taxon>Vespoidea</taxon>
        <taxon>Vespidae</taxon>
        <taxon>Vespinae</taxon>
        <taxon>Vespula</taxon>
    </lineage>
</organism>
<reference evidence="1 2" key="1">
    <citation type="journal article" date="2024" name="Ann. Entomol. Soc. Am.">
        <title>Genomic analyses of the southern and eastern yellowjacket wasps (Hymenoptera: Vespidae) reveal evolutionary signatures of social life.</title>
        <authorList>
            <person name="Catto M.A."/>
            <person name="Caine P.B."/>
            <person name="Orr S.E."/>
            <person name="Hunt B.G."/>
            <person name="Goodisman M.A.D."/>
        </authorList>
    </citation>
    <scope>NUCLEOTIDE SEQUENCE [LARGE SCALE GENOMIC DNA]</scope>
    <source>
        <strain evidence="1">233</strain>
        <tissue evidence="1">Head and thorax</tissue>
    </source>
</reference>
<keyword evidence="2" id="KW-1185">Reference proteome</keyword>
<dbReference type="AlphaFoldDB" id="A0ABD2BR21"/>